<dbReference type="Gene3D" id="3.10.129.10">
    <property type="entry name" value="Hotdog Thioesterase"/>
    <property type="match status" value="1"/>
</dbReference>
<name>A0ABT1AUY9_9FLAO</name>
<dbReference type="InterPro" id="IPR050563">
    <property type="entry name" value="4-hydroxybenzoyl-CoA_TE"/>
</dbReference>
<proteinExistence type="inferred from homology"/>
<dbReference type="Proteomes" id="UP001206312">
    <property type="component" value="Unassembled WGS sequence"/>
</dbReference>
<accession>A0ABT1AUY9</accession>
<dbReference type="InterPro" id="IPR029069">
    <property type="entry name" value="HotDog_dom_sf"/>
</dbReference>
<keyword evidence="2" id="KW-0378">Hydrolase</keyword>
<sequence length="129" mass="14771">MKKYHKDLVVTAGDLDALQHVNNVRYLEWVQEVSGEHWEQLALPGWDEKYLWVVKSHSIAYHRPALEGMVLRLSTFVPEARGALCRRVVEVAEKATGVCLADCSTEWVLLDRAGNRPVRMPEEIRLAFT</sequence>
<dbReference type="Pfam" id="PF13279">
    <property type="entry name" value="4HBT_2"/>
    <property type="match status" value="1"/>
</dbReference>
<protein>
    <submittedName>
        <fullName evidence="3">Acyl-CoA thioesterase</fullName>
    </submittedName>
</protein>
<gene>
    <name evidence="3" type="ORF">NG653_02455</name>
</gene>
<comment type="caution">
    <text evidence="3">The sequence shown here is derived from an EMBL/GenBank/DDBJ whole genome shotgun (WGS) entry which is preliminary data.</text>
</comment>
<dbReference type="SUPFAM" id="SSF54637">
    <property type="entry name" value="Thioesterase/thiol ester dehydrase-isomerase"/>
    <property type="match status" value="1"/>
</dbReference>
<dbReference type="EMBL" id="JAMXIB010000001">
    <property type="protein sequence ID" value="MCO5723701.1"/>
    <property type="molecule type" value="Genomic_DNA"/>
</dbReference>
<evidence type="ECO:0000313" key="4">
    <source>
        <dbReference type="Proteomes" id="UP001206312"/>
    </source>
</evidence>
<comment type="similarity">
    <text evidence="1">Belongs to the 4-hydroxybenzoyl-CoA thioesterase family.</text>
</comment>
<dbReference type="RefSeq" id="WP_252740070.1">
    <property type="nucleotide sequence ID" value="NZ_JAMXIB010000001.1"/>
</dbReference>
<evidence type="ECO:0000313" key="3">
    <source>
        <dbReference type="EMBL" id="MCO5723701.1"/>
    </source>
</evidence>
<dbReference type="CDD" id="cd00586">
    <property type="entry name" value="4HBT"/>
    <property type="match status" value="1"/>
</dbReference>
<evidence type="ECO:0000256" key="2">
    <source>
        <dbReference type="ARBA" id="ARBA00022801"/>
    </source>
</evidence>
<dbReference type="PANTHER" id="PTHR31793">
    <property type="entry name" value="4-HYDROXYBENZOYL-COA THIOESTERASE FAMILY MEMBER"/>
    <property type="match status" value="1"/>
</dbReference>
<organism evidence="3 4">
    <name type="scientific">Robiginitalea marina</name>
    <dbReference type="NCBI Taxonomy" id="2954105"/>
    <lineage>
        <taxon>Bacteria</taxon>
        <taxon>Pseudomonadati</taxon>
        <taxon>Bacteroidota</taxon>
        <taxon>Flavobacteriia</taxon>
        <taxon>Flavobacteriales</taxon>
        <taxon>Flavobacteriaceae</taxon>
        <taxon>Robiginitalea</taxon>
    </lineage>
</organism>
<reference evidence="3 4" key="1">
    <citation type="submission" date="2022-06" db="EMBL/GenBank/DDBJ databases">
        <authorList>
            <person name="Xuan X."/>
        </authorList>
    </citation>
    <scope>NUCLEOTIDE SEQUENCE [LARGE SCALE GENOMIC DNA]</scope>
    <source>
        <strain evidence="3 4">2V75</strain>
    </source>
</reference>
<evidence type="ECO:0000256" key="1">
    <source>
        <dbReference type="ARBA" id="ARBA00005953"/>
    </source>
</evidence>
<keyword evidence="4" id="KW-1185">Reference proteome</keyword>
<dbReference type="PANTHER" id="PTHR31793:SF27">
    <property type="entry name" value="NOVEL THIOESTERASE SUPERFAMILY DOMAIN AND SAPOSIN A-TYPE DOMAIN CONTAINING PROTEIN (0610012H03RIK)"/>
    <property type="match status" value="1"/>
</dbReference>